<sequence length="240" mass="25807">MASYVKDTELRLGLSGSDALATRGSKRSLPEDDAAGDDSSCRNGGSGSAAKAQVVGWSPIRTYRKNSFHAMKVESEASGMFVKVGIDGAPYLRKIDLKVYKGYKELREGLDDMFNCFSQGELSRKEGCNGSKFAITVEEEMSRDVDCGITMPSLPSELCTCSFFVEMAHQRLAEEAAPVACGASGAGAGCLRRRWCRRLVEEAALAKAKASPSRDSAIPAASEAKAEIKTTKFVGVRQRP</sequence>
<reference evidence="6 7" key="1">
    <citation type="submission" date="2020-08" db="EMBL/GenBank/DDBJ databases">
        <title>Plant Genome Project.</title>
        <authorList>
            <person name="Zhang R.-G."/>
        </authorList>
    </citation>
    <scope>NUCLEOTIDE SEQUENCE [LARGE SCALE GENOMIC DNA]</scope>
    <source>
        <tissue evidence="6">Rhizome</tissue>
    </source>
</reference>
<keyword evidence="3" id="KW-0804">Transcription</keyword>
<keyword evidence="3" id="KW-0539">Nucleus</keyword>
<evidence type="ECO:0000313" key="6">
    <source>
        <dbReference type="EMBL" id="KAG6499034.1"/>
    </source>
</evidence>
<dbReference type="Pfam" id="PF02309">
    <property type="entry name" value="AUX_IAA"/>
    <property type="match status" value="1"/>
</dbReference>
<feature type="domain" description="AUX/IAA" evidence="5">
    <location>
        <begin position="37"/>
        <end position="130"/>
    </location>
</feature>
<dbReference type="Gene3D" id="3.10.20.90">
    <property type="entry name" value="Phosphatidylinositol 3-kinase Catalytic Subunit, Chain A, domain 1"/>
    <property type="match status" value="1"/>
</dbReference>
<evidence type="ECO:0000256" key="2">
    <source>
        <dbReference type="ARBA" id="ARBA00011726"/>
    </source>
</evidence>
<comment type="subunit">
    <text evidence="2 3">Homodimers and heterodimers.</text>
</comment>
<dbReference type="GO" id="GO:0006355">
    <property type="term" value="P:regulation of DNA-templated transcription"/>
    <property type="evidence" value="ECO:0007669"/>
    <property type="project" value="InterPro"/>
</dbReference>
<comment type="function">
    <text evidence="1 3">Aux/IAA proteins are short-lived transcriptional factors that function as repressors of early auxin response genes at low auxin concentrations.</text>
</comment>
<name>A0A8J5G693_ZINOF</name>
<dbReference type="PANTHER" id="PTHR31734">
    <property type="entry name" value="AUXIN-RESPONSIVE PROTEIN IAA17"/>
    <property type="match status" value="1"/>
</dbReference>
<proteinExistence type="inferred from homology"/>
<dbReference type="Proteomes" id="UP000734854">
    <property type="component" value="Unassembled WGS sequence"/>
</dbReference>
<evidence type="ECO:0000256" key="3">
    <source>
        <dbReference type="RuleBase" id="RU004549"/>
    </source>
</evidence>
<dbReference type="InterPro" id="IPR033389">
    <property type="entry name" value="AUX/IAA_dom"/>
</dbReference>
<evidence type="ECO:0000256" key="4">
    <source>
        <dbReference type="SAM" id="MobiDB-lite"/>
    </source>
</evidence>
<evidence type="ECO:0000313" key="7">
    <source>
        <dbReference type="Proteomes" id="UP000734854"/>
    </source>
</evidence>
<dbReference type="InterPro" id="IPR003311">
    <property type="entry name" value="AUX_IAA"/>
</dbReference>
<dbReference type="PANTHER" id="PTHR31734:SF8">
    <property type="entry name" value="AUXIN-RESPONSIVE PROTEIN IAA24"/>
    <property type="match status" value="1"/>
</dbReference>
<evidence type="ECO:0000256" key="1">
    <source>
        <dbReference type="ARBA" id="ARBA00002159"/>
    </source>
</evidence>
<organism evidence="6 7">
    <name type="scientific">Zingiber officinale</name>
    <name type="common">Ginger</name>
    <name type="synonym">Amomum zingiber</name>
    <dbReference type="NCBI Taxonomy" id="94328"/>
    <lineage>
        <taxon>Eukaryota</taxon>
        <taxon>Viridiplantae</taxon>
        <taxon>Streptophyta</taxon>
        <taxon>Embryophyta</taxon>
        <taxon>Tracheophyta</taxon>
        <taxon>Spermatophyta</taxon>
        <taxon>Magnoliopsida</taxon>
        <taxon>Liliopsida</taxon>
        <taxon>Zingiberales</taxon>
        <taxon>Zingiberaceae</taxon>
        <taxon>Zingiber</taxon>
    </lineage>
</organism>
<accession>A0A8J5G693</accession>
<keyword evidence="3" id="KW-0678">Repressor</keyword>
<keyword evidence="3" id="KW-0927">Auxin signaling pathway</keyword>
<comment type="subcellular location">
    <subcellularLocation>
        <location evidence="3">Nucleus</location>
    </subcellularLocation>
</comment>
<gene>
    <name evidence="6" type="ORF">ZIOFF_038790</name>
</gene>
<dbReference type="AlphaFoldDB" id="A0A8J5G693"/>
<protein>
    <recommendedName>
        <fullName evidence="3">Auxin-responsive protein</fullName>
    </recommendedName>
</protein>
<feature type="region of interest" description="Disordered" evidence="4">
    <location>
        <begin position="19"/>
        <end position="49"/>
    </location>
</feature>
<keyword evidence="7" id="KW-1185">Reference proteome</keyword>
<keyword evidence="3" id="KW-0805">Transcription regulation</keyword>
<dbReference type="GO" id="GO:0009734">
    <property type="term" value="P:auxin-activated signaling pathway"/>
    <property type="evidence" value="ECO:0007669"/>
    <property type="project" value="UniProtKB-UniRule"/>
</dbReference>
<comment type="caution">
    <text evidence="6">The sequence shown here is derived from an EMBL/GenBank/DDBJ whole genome shotgun (WGS) entry which is preliminary data.</text>
</comment>
<comment type="similarity">
    <text evidence="3">Belongs to the Aux/IAA family.</text>
</comment>
<evidence type="ECO:0000259" key="5">
    <source>
        <dbReference type="Pfam" id="PF02309"/>
    </source>
</evidence>
<dbReference type="EMBL" id="JACMSC010000011">
    <property type="protein sequence ID" value="KAG6499034.1"/>
    <property type="molecule type" value="Genomic_DNA"/>
</dbReference>
<dbReference type="GO" id="GO:0005634">
    <property type="term" value="C:nucleus"/>
    <property type="evidence" value="ECO:0007669"/>
    <property type="project" value="UniProtKB-SubCell"/>
</dbReference>